<dbReference type="GO" id="GO:0046052">
    <property type="term" value="P:UTP catabolic process"/>
    <property type="evidence" value="ECO:0007669"/>
    <property type="project" value="TreeGrafter"/>
</dbReference>
<feature type="region of interest" description="Disordered" evidence="1">
    <location>
        <begin position="257"/>
        <end position="284"/>
    </location>
</feature>
<accession>A0A937XHW8</accession>
<reference evidence="3" key="1">
    <citation type="submission" date="2019-03" db="EMBL/GenBank/DDBJ databases">
        <title>Lake Tanganyika Metagenome-Assembled Genomes (MAGs).</title>
        <authorList>
            <person name="Tran P."/>
        </authorList>
    </citation>
    <scope>NUCLEOTIDE SEQUENCE</scope>
    <source>
        <strain evidence="3">K_DeepCast_150m_m2_040</strain>
    </source>
</reference>
<dbReference type="Gene3D" id="1.10.287.1080">
    <property type="entry name" value="MazG-like"/>
    <property type="match status" value="2"/>
</dbReference>
<dbReference type="GO" id="GO:0046047">
    <property type="term" value="P:TTP catabolic process"/>
    <property type="evidence" value="ECO:0007669"/>
    <property type="project" value="TreeGrafter"/>
</dbReference>
<evidence type="ECO:0000313" key="4">
    <source>
        <dbReference type="Proteomes" id="UP000779900"/>
    </source>
</evidence>
<keyword evidence="3" id="KW-0378">Hydrolase</keyword>
<dbReference type="GO" id="GO:0046081">
    <property type="term" value="P:dUTP catabolic process"/>
    <property type="evidence" value="ECO:0007669"/>
    <property type="project" value="TreeGrafter"/>
</dbReference>
<dbReference type="NCBIfam" id="TIGR00444">
    <property type="entry name" value="mazG"/>
    <property type="match status" value="1"/>
</dbReference>
<dbReference type="CDD" id="cd11528">
    <property type="entry name" value="NTP-PPase_MazG_Nterm"/>
    <property type="match status" value="1"/>
</dbReference>
<dbReference type="EMBL" id="VGIR01000026">
    <property type="protein sequence ID" value="MBM3331360.1"/>
    <property type="molecule type" value="Genomic_DNA"/>
</dbReference>
<dbReference type="GO" id="GO:0046076">
    <property type="term" value="P:dTTP catabolic process"/>
    <property type="evidence" value="ECO:0007669"/>
    <property type="project" value="TreeGrafter"/>
</dbReference>
<dbReference type="CDD" id="cd11529">
    <property type="entry name" value="NTP-PPase_MazG_Cterm"/>
    <property type="match status" value="1"/>
</dbReference>
<sequence length="284" mass="32188">MLESRPLDSGVFSELLEVVRLLRRRCPWDRKQTLASTRPMLLNETFELDEALRRQDKDAITEELGDYLFMGLFLAEVAGAELGISLEDSLKGIVAKLKQRHPHIYGSTRVRGAADVLANWEKIKRKQKRSGGLLSGVPVAMPALRQAQLVQERCRRVGFDWDRPEHVLDKVEEEIHELRQVLARGRKSRARVPEELGDLLFALVNLARHLGVDAEGTLKDANAKFRGRFRLIEEHFASRGRELGEVSLDEMEAAWQQVKHARSRARGPKDKATSKSGKGRSRTA</sequence>
<gene>
    <name evidence="3" type="primary">mazG</name>
    <name evidence="3" type="ORF">FJY68_05840</name>
</gene>
<dbReference type="InterPro" id="IPR048011">
    <property type="entry name" value="NTP-PPase_MazG-like_C"/>
</dbReference>
<proteinExistence type="predicted"/>
<feature type="domain" description="NTP pyrophosphohydrolase MazG-like" evidence="2">
    <location>
        <begin position="32"/>
        <end position="104"/>
    </location>
</feature>
<dbReference type="PANTHER" id="PTHR30522">
    <property type="entry name" value="NUCLEOSIDE TRIPHOSPHATE PYROPHOSPHOHYDROLASE"/>
    <property type="match status" value="1"/>
</dbReference>
<name>A0A937XHW8_UNCW3</name>
<dbReference type="NCBIfam" id="NF007113">
    <property type="entry name" value="PRK09562.1"/>
    <property type="match status" value="1"/>
</dbReference>
<evidence type="ECO:0000256" key="1">
    <source>
        <dbReference type="SAM" id="MobiDB-lite"/>
    </source>
</evidence>
<dbReference type="FunFam" id="1.10.287.1080:FF:000003">
    <property type="entry name" value="Nucleoside triphosphate pyrophosphohydrolase"/>
    <property type="match status" value="1"/>
</dbReference>
<dbReference type="Pfam" id="PF03819">
    <property type="entry name" value="MazG"/>
    <property type="match status" value="2"/>
</dbReference>
<evidence type="ECO:0000259" key="2">
    <source>
        <dbReference type="Pfam" id="PF03819"/>
    </source>
</evidence>
<dbReference type="InterPro" id="IPR011551">
    <property type="entry name" value="NTP_PyrPHydrolase_MazG"/>
</dbReference>
<protein>
    <submittedName>
        <fullName evidence="3">Nucleoside triphosphate pyrophosphohydrolase</fullName>
        <ecNumber evidence="3">3.6.1.9</ecNumber>
    </submittedName>
</protein>
<dbReference type="GO" id="GO:0046061">
    <property type="term" value="P:dATP catabolic process"/>
    <property type="evidence" value="ECO:0007669"/>
    <property type="project" value="TreeGrafter"/>
</dbReference>
<comment type="caution">
    <text evidence="3">The sequence shown here is derived from an EMBL/GenBank/DDBJ whole genome shotgun (WGS) entry which is preliminary data.</text>
</comment>
<dbReference type="InterPro" id="IPR048015">
    <property type="entry name" value="NTP-PPase_MazG-like_N"/>
</dbReference>
<dbReference type="GO" id="GO:0047429">
    <property type="term" value="F:nucleoside triphosphate diphosphatase activity"/>
    <property type="evidence" value="ECO:0007669"/>
    <property type="project" value="UniProtKB-EC"/>
</dbReference>
<feature type="domain" description="NTP pyrophosphohydrolase MazG-like" evidence="2">
    <location>
        <begin position="164"/>
        <end position="228"/>
    </location>
</feature>
<organism evidence="3 4">
    <name type="scientific">candidate division WOR-3 bacterium</name>
    <dbReference type="NCBI Taxonomy" id="2052148"/>
    <lineage>
        <taxon>Bacteria</taxon>
        <taxon>Bacteria division WOR-3</taxon>
    </lineage>
</organism>
<dbReference type="GO" id="GO:0006203">
    <property type="term" value="P:dGTP catabolic process"/>
    <property type="evidence" value="ECO:0007669"/>
    <property type="project" value="TreeGrafter"/>
</dbReference>
<dbReference type="AlphaFoldDB" id="A0A937XHW8"/>
<dbReference type="InterPro" id="IPR004518">
    <property type="entry name" value="MazG-like_dom"/>
</dbReference>
<dbReference type="EC" id="3.6.1.9" evidence="3"/>
<evidence type="ECO:0000313" key="3">
    <source>
        <dbReference type="EMBL" id="MBM3331360.1"/>
    </source>
</evidence>
<dbReference type="SUPFAM" id="SSF101386">
    <property type="entry name" value="all-alpha NTP pyrophosphatases"/>
    <property type="match status" value="2"/>
</dbReference>
<dbReference type="PANTHER" id="PTHR30522:SF0">
    <property type="entry name" value="NUCLEOSIDE TRIPHOSPHATE PYROPHOSPHOHYDROLASE"/>
    <property type="match status" value="1"/>
</dbReference>
<dbReference type="Proteomes" id="UP000779900">
    <property type="component" value="Unassembled WGS sequence"/>
</dbReference>